<evidence type="ECO:0000256" key="2">
    <source>
        <dbReference type="ARBA" id="ARBA00022679"/>
    </source>
</evidence>
<comment type="similarity">
    <text evidence="1">Belongs to the carbohydrate kinase PfkB family.</text>
</comment>
<keyword evidence="2" id="KW-0808">Transferase</keyword>
<dbReference type="EC" id="2.7.1.45" evidence="11"/>
<evidence type="ECO:0000256" key="11">
    <source>
        <dbReference type="ARBA" id="ARBA00066369"/>
    </source>
</evidence>
<dbReference type="InterPro" id="IPR029056">
    <property type="entry name" value="Ribokinase-like"/>
</dbReference>
<gene>
    <name evidence="16" type="ORF">GAO09_03315</name>
</gene>
<keyword evidence="4 16" id="KW-0418">Kinase</keyword>
<evidence type="ECO:0000256" key="4">
    <source>
        <dbReference type="ARBA" id="ARBA00022777"/>
    </source>
</evidence>
<evidence type="ECO:0000256" key="3">
    <source>
        <dbReference type="ARBA" id="ARBA00022741"/>
    </source>
</evidence>
<dbReference type="PANTHER" id="PTHR43085:SF15">
    <property type="entry name" value="2-DEHYDRO-3-DEOXYGLUCONOKINASE"/>
    <property type="match status" value="1"/>
</dbReference>
<dbReference type="Pfam" id="PF00294">
    <property type="entry name" value="PfkB"/>
    <property type="match status" value="1"/>
</dbReference>
<dbReference type="PANTHER" id="PTHR43085">
    <property type="entry name" value="HEXOKINASE FAMILY MEMBER"/>
    <property type="match status" value="1"/>
</dbReference>
<organism evidence="16 17">
    <name type="scientific">Endobacterium cereale</name>
    <dbReference type="NCBI Taxonomy" id="2663029"/>
    <lineage>
        <taxon>Bacteria</taxon>
        <taxon>Pseudomonadati</taxon>
        <taxon>Pseudomonadota</taxon>
        <taxon>Alphaproteobacteria</taxon>
        <taxon>Hyphomicrobiales</taxon>
        <taxon>Rhizobiaceae</taxon>
        <taxon>Endobacterium</taxon>
    </lineage>
</organism>
<dbReference type="GO" id="GO:0019698">
    <property type="term" value="P:D-galacturonate catabolic process"/>
    <property type="evidence" value="ECO:0007669"/>
    <property type="project" value="TreeGrafter"/>
</dbReference>
<dbReference type="RefSeq" id="WP_153352598.1">
    <property type="nucleotide sequence ID" value="NZ_JAYKOO010000002.1"/>
</dbReference>
<dbReference type="SUPFAM" id="SSF53613">
    <property type="entry name" value="Ribokinase-like"/>
    <property type="match status" value="1"/>
</dbReference>
<comment type="function">
    <text evidence="10">Catalyzes the phosphorylation of 2-keto-3-deoxygluconate (KDG) to produce 2-keto-3-deoxy-6-phosphogluconate (KDPG).</text>
</comment>
<keyword evidence="6" id="KW-0119">Carbohydrate metabolism</keyword>
<keyword evidence="3" id="KW-0547">Nucleotide-binding</keyword>
<reference evidence="16 17" key="1">
    <citation type="submission" date="2019-11" db="EMBL/GenBank/DDBJ databases">
        <title>Genome analysis of Rhizobacterium cereale a novel genus and species isolated from maize roots in North Spain.</title>
        <authorList>
            <person name="Menendez E."/>
            <person name="Flores-Felix J.D."/>
            <person name="Ramirez-Bahena M.-H."/>
            <person name="Igual J.M."/>
            <person name="Garcia-Fraile P."/>
            <person name="Peix A."/>
            <person name="Velazquez E."/>
        </authorList>
    </citation>
    <scope>NUCLEOTIDE SEQUENCE [LARGE SCALE GENOMIC DNA]</scope>
    <source>
        <strain evidence="16 17">RZME27</strain>
    </source>
</reference>
<dbReference type="GO" id="GO:0005524">
    <property type="term" value="F:ATP binding"/>
    <property type="evidence" value="ECO:0007669"/>
    <property type="project" value="UniProtKB-KW"/>
</dbReference>
<accession>A0A6A8A300</accession>
<dbReference type="GO" id="GO:0006974">
    <property type="term" value="P:DNA damage response"/>
    <property type="evidence" value="ECO:0007669"/>
    <property type="project" value="TreeGrafter"/>
</dbReference>
<evidence type="ECO:0000256" key="13">
    <source>
        <dbReference type="ARBA" id="ARBA00075711"/>
    </source>
</evidence>
<evidence type="ECO:0000256" key="8">
    <source>
        <dbReference type="ARBA" id="ARBA00044254"/>
    </source>
</evidence>
<comment type="pathway">
    <text evidence="7">Carbohydrate acid metabolism; 2-dehydro-3-deoxy-D-gluconate degradation; D-glyceraldehyde 3-phosphate and pyruvate from 2-dehydro-3-deoxy-D-gluconate: step 1/2.</text>
</comment>
<name>A0A6A8A300_9HYPH</name>
<comment type="caution">
    <text evidence="16">The sequence shown here is derived from an EMBL/GenBank/DDBJ whole genome shotgun (WGS) entry which is preliminary data.</text>
</comment>
<evidence type="ECO:0000256" key="5">
    <source>
        <dbReference type="ARBA" id="ARBA00022840"/>
    </source>
</evidence>
<protein>
    <recommendedName>
        <fullName evidence="12">2-dehydro-3-deoxygluconokinase</fullName>
        <ecNumber evidence="11">2.7.1.45</ecNumber>
    </recommendedName>
    <alternativeName>
        <fullName evidence="13">2-keto-3-deoxygluconokinase</fullName>
    </alternativeName>
    <alternativeName>
        <fullName evidence="14">3-deoxy-2-oxo-D-gluconate kinase</fullName>
    </alternativeName>
    <alternativeName>
        <fullName evidence="8">KDG kinase</fullName>
    </alternativeName>
</protein>
<evidence type="ECO:0000256" key="6">
    <source>
        <dbReference type="ARBA" id="ARBA00023277"/>
    </source>
</evidence>
<dbReference type="FunFam" id="3.40.1190.20:FF:000011">
    <property type="entry name" value="2-dehydro-3-deoxygluconokinase, putative"/>
    <property type="match status" value="1"/>
</dbReference>
<dbReference type="Proteomes" id="UP000435138">
    <property type="component" value="Unassembled WGS sequence"/>
</dbReference>
<dbReference type="GO" id="GO:0042840">
    <property type="term" value="P:D-glucuronate catabolic process"/>
    <property type="evidence" value="ECO:0007669"/>
    <property type="project" value="TreeGrafter"/>
</dbReference>
<evidence type="ECO:0000256" key="14">
    <source>
        <dbReference type="ARBA" id="ARBA00080545"/>
    </source>
</evidence>
<evidence type="ECO:0000313" key="17">
    <source>
        <dbReference type="Proteomes" id="UP000435138"/>
    </source>
</evidence>
<dbReference type="AlphaFoldDB" id="A0A6A8A300"/>
<dbReference type="InterPro" id="IPR011611">
    <property type="entry name" value="PfkB_dom"/>
</dbReference>
<evidence type="ECO:0000313" key="16">
    <source>
        <dbReference type="EMBL" id="MQY45099.1"/>
    </source>
</evidence>
<evidence type="ECO:0000256" key="10">
    <source>
        <dbReference type="ARBA" id="ARBA00054997"/>
    </source>
</evidence>
<evidence type="ECO:0000256" key="1">
    <source>
        <dbReference type="ARBA" id="ARBA00010688"/>
    </source>
</evidence>
<proteinExistence type="inferred from homology"/>
<dbReference type="GO" id="GO:0005829">
    <property type="term" value="C:cytosol"/>
    <property type="evidence" value="ECO:0007669"/>
    <property type="project" value="TreeGrafter"/>
</dbReference>
<keyword evidence="5" id="KW-0067">ATP-binding</keyword>
<evidence type="ECO:0000256" key="12">
    <source>
        <dbReference type="ARBA" id="ARBA00067931"/>
    </source>
</evidence>
<dbReference type="CDD" id="cd01166">
    <property type="entry name" value="KdgK"/>
    <property type="match status" value="1"/>
</dbReference>
<dbReference type="InterPro" id="IPR050306">
    <property type="entry name" value="PfkB_Carbo_kinase"/>
</dbReference>
<evidence type="ECO:0000259" key="15">
    <source>
        <dbReference type="Pfam" id="PF00294"/>
    </source>
</evidence>
<sequence length="326" mass="35216">MSQQQIRVASIGECMIEMQCKPDGSITQAFGGDTFNTAAYMARLGAGLGTFVSYVTAIGDDPFSDQMAAFWKEQGVDDHLALRLKGRRAGLYFIRTDANGERRFFYWRGEAAARETFESEGSKDLLEALGTYTSIYLSGISLAVLKRESRERLLERLEELAHAGVAVDFDGNYRPLLWGGIENARAVYERVIGFSTRVLVTIEELEVLGLAQTVAAGIDYFAKKPQLEVVIKDGPGDATLIHGGKVEIVPATKVAKVVDTTAAGDSFSATYVLGRLLGLQPVEAAVRAHVVAGAVVQHHGAIIPEGATPDVFSNEIAQRGQQSATE</sequence>
<dbReference type="EMBL" id="WIXI01000022">
    <property type="protein sequence ID" value="MQY45099.1"/>
    <property type="molecule type" value="Genomic_DNA"/>
</dbReference>
<keyword evidence="17" id="KW-1185">Reference proteome</keyword>
<feature type="domain" description="Carbohydrate kinase PfkB" evidence="15">
    <location>
        <begin position="7"/>
        <end position="304"/>
    </location>
</feature>
<evidence type="ECO:0000256" key="7">
    <source>
        <dbReference type="ARBA" id="ARBA00043951"/>
    </source>
</evidence>
<evidence type="ECO:0000256" key="9">
    <source>
        <dbReference type="ARBA" id="ARBA00050729"/>
    </source>
</evidence>
<dbReference type="GO" id="GO:0008673">
    <property type="term" value="F:2-dehydro-3-deoxygluconokinase activity"/>
    <property type="evidence" value="ECO:0007669"/>
    <property type="project" value="UniProtKB-EC"/>
</dbReference>
<comment type="catalytic activity">
    <reaction evidence="9">
        <text>2-dehydro-3-deoxy-D-gluconate + ATP = 2-dehydro-3-deoxy-6-phospho-D-gluconate + ADP + H(+)</text>
        <dbReference type="Rhea" id="RHEA:14797"/>
        <dbReference type="ChEBI" id="CHEBI:15378"/>
        <dbReference type="ChEBI" id="CHEBI:30616"/>
        <dbReference type="ChEBI" id="CHEBI:57569"/>
        <dbReference type="ChEBI" id="CHEBI:57990"/>
        <dbReference type="ChEBI" id="CHEBI:456216"/>
        <dbReference type="EC" id="2.7.1.45"/>
    </reaction>
</comment>
<dbReference type="Gene3D" id="3.40.1190.20">
    <property type="match status" value="1"/>
</dbReference>